<comment type="caution">
    <text evidence="2">The sequence shown here is derived from an EMBL/GenBank/DDBJ whole genome shotgun (WGS) entry which is preliminary data.</text>
</comment>
<proteinExistence type="predicted"/>
<gene>
    <name evidence="1" type="ORF">E0687_09075</name>
    <name evidence="2" type="ORF">E0687_09450</name>
</gene>
<organism evidence="2 3">
    <name type="scientific">Thermus tengchongensis</name>
    <dbReference type="NCBI Taxonomy" id="1214928"/>
    <lineage>
        <taxon>Bacteria</taxon>
        <taxon>Thermotogati</taxon>
        <taxon>Deinococcota</taxon>
        <taxon>Deinococci</taxon>
        <taxon>Thermales</taxon>
        <taxon>Thermaceae</taxon>
        <taxon>Thermus</taxon>
    </lineage>
</organism>
<protein>
    <submittedName>
        <fullName evidence="2">DDE transposase family protein</fullName>
    </submittedName>
</protein>
<evidence type="ECO:0000313" key="1">
    <source>
        <dbReference type="EMBL" id="TFU25729.1"/>
    </source>
</evidence>
<dbReference type="EMBL" id="SJZF01000016">
    <property type="protein sequence ID" value="TFU25729.1"/>
    <property type="molecule type" value="Genomic_DNA"/>
</dbReference>
<feature type="non-terminal residue" evidence="2">
    <location>
        <position position="1"/>
    </location>
</feature>
<reference evidence="2 3" key="1">
    <citation type="submission" date="2019-03" db="EMBL/GenBank/DDBJ databases">
        <title>Thermus tengchongensis species for the arsenic transformation mechanism.</title>
        <authorList>
            <person name="Yuan G.C."/>
        </authorList>
    </citation>
    <scope>NUCLEOTIDE SEQUENCE [LARGE SCALE GENOMIC DNA]</scope>
    <source>
        <strain evidence="2 3">15W</strain>
    </source>
</reference>
<name>A0A4Y9F9H4_9DEIN</name>
<sequence length="37" mass="4258">HLVSWLNWKGIRRKKAALEAFSFNPLAALRFLGLYAV</sequence>
<evidence type="ECO:0000313" key="2">
    <source>
        <dbReference type="EMBL" id="TFU25796.1"/>
    </source>
</evidence>
<dbReference type="EMBL" id="SJZF01000016">
    <property type="protein sequence ID" value="TFU25796.1"/>
    <property type="molecule type" value="Genomic_DNA"/>
</dbReference>
<accession>A0A4Y9F9H4</accession>
<dbReference type="Proteomes" id="UP000297668">
    <property type="component" value="Unassembled WGS sequence"/>
</dbReference>
<evidence type="ECO:0000313" key="3">
    <source>
        <dbReference type="Proteomes" id="UP000297668"/>
    </source>
</evidence>
<dbReference type="AlphaFoldDB" id="A0A4Y9F9H4"/>